<feature type="domain" description="Isochorismatase-like" evidence="1">
    <location>
        <begin position="7"/>
        <end position="152"/>
    </location>
</feature>
<dbReference type="AlphaFoldDB" id="A0A1H6FU38"/>
<gene>
    <name evidence="2" type="ORF">SAMN02745716_1591</name>
</gene>
<dbReference type="Pfam" id="PF00857">
    <property type="entry name" value="Isochorismatase"/>
    <property type="match status" value="1"/>
</dbReference>
<dbReference type="STRING" id="29539.SAMN02745716_1591"/>
<dbReference type="PANTHER" id="PTHR14119">
    <property type="entry name" value="HYDROLASE"/>
    <property type="match status" value="1"/>
</dbReference>
<dbReference type="EMBL" id="FNWJ01000002">
    <property type="protein sequence ID" value="SEH14299.1"/>
    <property type="molecule type" value="Genomic_DNA"/>
</dbReference>
<keyword evidence="2" id="KW-0378">Hydrolase</keyword>
<sequence length="175" mass="19497">MLDRERTALVVVDVQRAFAKAVAEFDRVAQATRKLIQAAHLLELPVVVTEQYPQGLGPTVESVAELLDGDLRLEKRRFAACDAEGFELFGRSQVVLCGIEAHVCVAQTALLLLRRGLEVHLVVDAVASRHERDREVALRRLEQAGVVPQTVESVLFELIRGADHPRFKDVQELVK</sequence>
<name>A0A1H6FU38_THEAL</name>
<dbReference type="GO" id="GO:0016787">
    <property type="term" value="F:hydrolase activity"/>
    <property type="evidence" value="ECO:0007669"/>
    <property type="project" value="UniProtKB-KW"/>
</dbReference>
<proteinExistence type="predicted"/>
<evidence type="ECO:0000259" key="1">
    <source>
        <dbReference type="Pfam" id="PF00857"/>
    </source>
</evidence>
<evidence type="ECO:0000313" key="3">
    <source>
        <dbReference type="Proteomes" id="UP000222056"/>
    </source>
</evidence>
<dbReference type="Gene3D" id="3.40.50.850">
    <property type="entry name" value="Isochorismatase-like"/>
    <property type="match status" value="1"/>
</dbReference>
<keyword evidence="3" id="KW-1185">Reference proteome</keyword>
<protein>
    <submittedName>
        <fullName evidence="2">Isochorismate hydrolase</fullName>
    </submittedName>
</protein>
<dbReference type="SUPFAM" id="SSF52499">
    <property type="entry name" value="Isochorismatase-like hydrolases"/>
    <property type="match status" value="1"/>
</dbReference>
<dbReference type="PANTHER" id="PTHR14119:SF3">
    <property type="entry name" value="ISOCHORISMATASE DOMAIN-CONTAINING PROTEIN 2"/>
    <property type="match status" value="1"/>
</dbReference>
<organism evidence="2 3">
    <name type="scientific">Thermoleophilum album</name>
    <dbReference type="NCBI Taxonomy" id="29539"/>
    <lineage>
        <taxon>Bacteria</taxon>
        <taxon>Bacillati</taxon>
        <taxon>Actinomycetota</taxon>
        <taxon>Thermoleophilia</taxon>
        <taxon>Thermoleophilales</taxon>
        <taxon>Thermoleophilaceae</taxon>
        <taxon>Thermoleophilum</taxon>
    </lineage>
</organism>
<dbReference type="InterPro" id="IPR000868">
    <property type="entry name" value="Isochorismatase-like_dom"/>
</dbReference>
<dbReference type="Proteomes" id="UP000222056">
    <property type="component" value="Unassembled WGS sequence"/>
</dbReference>
<evidence type="ECO:0000313" key="2">
    <source>
        <dbReference type="EMBL" id="SEH14299.1"/>
    </source>
</evidence>
<reference evidence="3" key="1">
    <citation type="submission" date="2016-10" db="EMBL/GenBank/DDBJ databases">
        <authorList>
            <person name="Varghese N."/>
            <person name="Submissions S."/>
        </authorList>
    </citation>
    <scope>NUCLEOTIDE SEQUENCE [LARGE SCALE GENOMIC DNA]</scope>
    <source>
        <strain evidence="3">ATCC 35263</strain>
    </source>
</reference>
<dbReference type="InterPro" id="IPR050993">
    <property type="entry name" value="Isochorismatase_domain"/>
</dbReference>
<accession>A0A1H6FU38</accession>
<dbReference type="InterPro" id="IPR036380">
    <property type="entry name" value="Isochorismatase-like_sf"/>
</dbReference>